<comment type="similarity">
    <text evidence="1">Belongs to the LytR/CpsA/Psr (LCP) family.</text>
</comment>
<evidence type="ECO:0000256" key="1">
    <source>
        <dbReference type="ARBA" id="ARBA00006068"/>
    </source>
</evidence>
<dbReference type="RefSeq" id="WP_055342219.1">
    <property type="nucleotide sequence ID" value="NZ_CDNI01000003.1"/>
</dbReference>
<accession>A0A0C7G8S0</accession>
<dbReference type="Gene3D" id="3.40.630.190">
    <property type="entry name" value="LCP protein"/>
    <property type="match status" value="1"/>
</dbReference>
<dbReference type="InterPro" id="IPR050922">
    <property type="entry name" value="LytR/CpsA/Psr_CW_biosynth"/>
</dbReference>
<dbReference type="PANTHER" id="PTHR33392:SF6">
    <property type="entry name" value="POLYISOPRENYL-TEICHOIC ACID--PEPTIDOGLYCAN TEICHOIC ACID TRANSFERASE TAGU"/>
    <property type="match status" value="1"/>
</dbReference>
<feature type="domain" description="Cell envelope-related transcriptional attenuator" evidence="2">
    <location>
        <begin position="59"/>
        <end position="139"/>
    </location>
</feature>
<dbReference type="PANTHER" id="PTHR33392">
    <property type="entry name" value="POLYISOPRENYL-TEICHOIC ACID--PEPTIDOGLYCAN TEICHOIC ACID TRANSFERASE TAGU"/>
    <property type="match status" value="1"/>
</dbReference>
<dbReference type="Proteomes" id="UP000049127">
    <property type="component" value="Unassembled WGS sequence"/>
</dbReference>
<evidence type="ECO:0000259" key="2">
    <source>
        <dbReference type="Pfam" id="PF03816"/>
    </source>
</evidence>
<protein>
    <submittedName>
        <fullName evidence="3">LytR family transcriptional regulator</fullName>
    </submittedName>
</protein>
<dbReference type="InterPro" id="IPR004474">
    <property type="entry name" value="LytR_CpsA_psr"/>
</dbReference>
<evidence type="ECO:0000313" key="4">
    <source>
        <dbReference type="Proteomes" id="UP000049127"/>
    </source>
</evidence>
<organism evidence="3 4">
    <name type="scientific">Paraclostridium sordellii</name>
    <name type="common">Clostridium sordellii</name>
    <dbReference type="NCBI Taxonomy" id="1505"/>
    <lineage>
        <taxon>Bacteria</taxon>
        <taxon>Bacillati</taxon>
        <taxon>Bacillota</taxon>
        <taxon>Clostridia</taxon>
        <taxon>Peptostreptococcales</taxon>
        <taxon>Peptostreptococcaceae</taxon>
        <taxon>Paraclostridium</taxon>
    </lineage>
</organism>
<dbReference type="AlphaFoldDB" id="A0A0C7G8S0"/>
<proteinExistence type="inferred from homology"/>
<reference evidence="4" key="1">
    <citation type="submission" date="2015-01" db="EMBL/GenBank/DDBJ databases">
        <authorList>
            <person name="Aslett M.A."/>
            <person name="De Silva N."/>
        </authorList>
    </citation>
    <scope>NUCLEOTIDE SEQUENCE [LARGE SCALE GENOMIC DNA]</scope>
    <source>
        <strain evidence="4">R28058</strain>
    </source>
</reference>
<gene>
    <name evidence="3" type="primary">brpA</name>
    <name evidence="3" type="ORF">R28058_19331</name>
</gene>
<name>A0A0C7G8S0_PARSO</name>
<evidence type="ECO:0000313" key="3">
    <source>
        <dbReference type="EMBL" id="CEQ04200.1"/>
    </source>
</evidence>
<dbReference type="Pfam" id="PF03816">
    <property type="entry name" value="LytR_cpsA_psr"/>
    <property type="match status" value="1"/>
</dbReference>
<sequence>MFKLKQLLFLILIYYIFNLNTTNSYALDTKTQYINGINNLLIIGVDSSSNSNSKLYCSIVLTIDSVNKSLKITSICKDSLVDIANIGYGNLRDSYINGKEYILIETMKNNFNLKIDNYVFINKVALIKIIDSINGINFEGSHVNGQETVNLLYKYSKKDTLLQEEIQRKILQEILYSFSKLDFIYYPRVIYHTFPYIKINITPAKMLNLGFTALSFENYTAKQLQFPLIEYSSYISLYNNSFLGWDRSINLLELNQFIYNK</sequence>
<dbReference type="EMBL" id="CEKZ01000003">
    <property type="protein sequence ID" value="CEQ04200.1"/>
    <property type="molecule type" value="Genomic_DNA"/>
</dbReference>